<name>A0A1I3JI45_9PLAN</name>
<evidence type="ECO:0000313" key="9">
    <source>
        <dbReference type="Proteomes" id="UP000199518"/>
    </source>
</evidence>
<dbReference type="GO" id="GO:0008882">
    <property type="term" value="F:[glutamate-ammonia-ligase] adenylyltransferase activity"/>
    <property type="evidence" value="ECO:0007669"/>
    <property type="project" value="InterPro"/>
</dbReference>
<dbReference type="GO" id="GO:0016874">
    <property type="term" value="F:ligase activity"/>
    <property type="evidence" value="ECO:0007669"/>
    <property type="project" value="UniProtKB-KW"/>
</dbReference>
<keyword evidence="2 8" id="KW-0548">Nucleotidyltransferase</keyword>
<dbReference type="OrthoDB" id="9759366at2"/>
<dbReference type="InterPro" id="IPR023057">
    <property type="entry name" value="GlnE"/>
</dbReference>
<dbReference type="STRING" id="1576369.SAMN05421753_110181"/>
<dbReference type="GO" id="GO:0005829">
    <property type="term" value="C:cytosol"/>
    <property type="evidence" value="ECO:0007669"/>
    <property type="project" value="TreeGrafter"/>
</dbReference>
<evidence type="ECO:0000313" key="8">
    <source>
        <dbReference type="EMBL" id="SFI59844.1"/>
    </source>
</evidence>
<dbReference type="GO" id="GO:0000820">
    <property type="term" value="P:regulation of glutamine family amino acid metabolic process"/>
    <property type="evidence" value="ECO:0007669"/>
    <property type="project" value="TreeGrafter"/>
</dbReference>
<keyword evidence="9" id="KW-1185">Reference proteome</keyword>
<dbReference type="GO" id="GO:0005524">
    <property type="term" value="F:ATP binding"/>
    <property type="evidence" value="ECO:0007669"/>
    <property type="project" value="UniProtKB-KW"/>
</dbReference>
<dbReference type="InterPro" id="IPR043519">
    <property type="entry name" value="NT_sf"/>
</dbReference>
<dbReference type="InterPro" id="IPR002912">
    <property type="entry name" value="ACT_dom"/>
</dbReference>
<feature type="domain" description="ACT" evidence="7">
    <location>
        <begin position="701"/>
        <end position="780"/>
    </location>
</feature>
<accession>A0A1I3JI45</accession>
<dbReference type="Pfam" id="PF08335">
    <property type="entry name" value="GlnD_UR_UTase"/>
    <property type="match status" value="2"/>
</dbReference>
<proteinExistence type="predicted"/>
<protein>
    <submittedName>
        <fullName evidence="8">Glutamate-ammonia-ligase adenylyltransferase</fullName>
    </submittedName>
</protein>
<evidence type="ECO:0000256" key="4">
    <source>
        <dbReference type="ARBA" id="ARBA00022840"/>
    </source>
</evidence>
<dbReference type="PANTHER" id="PTHR30621:SF0">
    <property type="entry name" value="BIFUNCTIONAL GLUTAMINE SYNTHETASE ADENYLYLTRANSFERASE_ADENYLYL-REMOVING ENZYME"/>
    <property type="match status" value="1"/>
</dbReference>
<evidence type="ECO:0000256" key="3">
    <source>
        <dbReference type="ARBA" id="ARBA00022741"/>
    </source>
</evidence>
<dbReference type="InterPro" id="IPR045865">
    <property type="entry name" value="ACT-like_dom_sf"/>
</dbReference>
<dbReference type="SUPFAM" id="SSF55021">
    <property type="entry name" value="ACT-like"/>
    <property type="match status" value="1"/>
</dbReference>
<dbReference type="InterPro" id="IPR013546">
    <property type="entry name" value="PII_UdlTrfase/GS_AdlTrfase"/>
</dbReference>
<dbReference type="Pfam" id="PF03710">
    <property type="entry name" value="GlnE"/>
    <property type="match status" value="2"/>
</dbReference>
<keyword evidence="1 8" id="KW-0808">Transferase</keyword>
<dbReference type="AlphaFoldDB" id="A0A1I3JI45"/>
<evidence type="ECO:0000256" key="1">
    <source>
        <dbReference type="ARBA" id="ARBA00022679"/>
    </source>
</evidence>
<dbReference type="CDD" id="cd04873">
    <property type="entry name" value="ACT_UUR-ACR-like"/>
    <property type="match status" value="1"/>
</dbReference>
<evidence type="ECO:0000259" key="7">
    <source>
        <dbReference type="PROSITE" id="PS51671"/>
    </source>
</evidence>
<keyword evidence="4" id="KW-0067">ATP-binding</keyword>
<dbReference type="Gene3D" id="1.20.120.330">
    <property type="entry name" value="Nucleotidyltransferases domain 2"/>
    <property type="match status" value="2"/>
</dbReference>
<keyword evidence="5" id="KW-0460">Magnesium</keyword>
<evidence type="ECO:0000256" key="6">
    <source>
        <dbReference type="ARBA" id="ARBA00023268"/>
    </source>
</evidence>
<dbReference type="RefSeq" id="WP_092051356.1">
    <property type="nucleotide sequence ID" value="NZ_FOQD01000010.1"/>
</dbReference>
<evidence type="ECO:0000256" key="2">
    <source>
        <dbReference type="ARBA" id="ARBA00022695"/>
    </source>
</evidence>
<keyword evidence="3" id="KW-0547">Nucleotide-binding</keyword>
<dbReference type="Gene3D" id="3.30.460.10">
    <property type="entry name" value="Beta Polymerase, domain 2"/>
    <property type="match status" value="2"/>
</dbReference>
<dbReference type="EMBL" id="FOQD01000010">
    <property type="protein sequence ID" value="SFI59844.1"/>
    <property type="molecule type" value="Genomic_DNA"/>
</dbReference>
<evidence type="ECO:0000256" key="5">
    <source>
        <dbReference type="ARBA" id="ARBA00022842"/>
    </source>
</evidence>
<dbReference type="InterPro" id="IPR005190">
    <property type="entry name" value="GlnE_rpt_dom"/>
</dbReference>
<dbReference type="CDD" id="cd05401">
    <property type="entry name" value="NT_GlnE_GlnD_like"/>
    <property type="match status" value="2"/>
</dbReference>
<keyword evidence="8" id="KW-0436">Ligase</keyword>
<dbReference type="PANTHER" id="PTHR30621">
    <property type="entry name" value="GLUTAMINE SYNTHETASE ADENYLYLTRANSFERASE"/>
    <property type="match status" value="1"/>
</dbReference>
<dbReference type="Proteomes" id="UP000199518">
    <property type="component" value="Unassembled WGS sequence"/>
</dbReference>
<dbReference type="SUPFAM" id="SSF81593">
    <property type="entry name" value="Nucleotidyltransferase substrate binding subunit/domain"/>
    <property type="match status" value="2"/>
</dbReference>
<organism evidence="8 9">
    <name type="scientific">Planctomicrobium piriforme</name>
    <dbReference type="NCBI Taxonomy" id="1576369"/>
    <lineage>
        <taxon>Bacteria</taxon>
        <taxon>Pseudomonadati</taxon>
        <taxon>Planctomycetota</taxon>
        <taxon>Planctomycetia</taxon>
        <taxon>Planctomycetales</taxon>
        <taxon>Planctomycetaceae</taxon>
        <taxon>Planctomicrobium</taxon>
    </lineage>
</organism>
<gene>
    <name evidence="8" type="ORF">SAMN05421753_110181</name>
</gene>
<sequence length="1237" mass="139697">MIDPQSALELLSPDGHPSDEVFAVLNEVGFEDLAAARARFQTLCDTDLQRAMCAQLMPALLHALNDAASPDASLLNFQRFIQSSEDRDPLIARLVQQPRAVEILVKLFVGSQFLTEILLRNPHYLDELTEHKRLAEFKSRGDFAEHGRREVPPGASLPEVMTQLRRFQQWELLRLAACDTFGLMDLKTVTLQLALLADALVQISLERVAQIEGLPLDDFVVLAFGKLGGEELNYSSDIDLVFVCEREAERYWGVGQKLIKTLAEATDLGFLYRVDMRLRPWGDAGALVTTADAYVDYMKRNGQLWEKQALLKARPIAGNLGVGFDVLARLESCIFEIDPGEVRRNIRQMKKKIEDQLARRGHRWGEVKGGPGGIRDIEFVTQFLQLTYGGRRPEVRSINTLDGLVRLAEQELIFPEEFRRLTEGYIVLRTIEHALQLLHNKQEHSLPRSDRRLAYLARRLDFPDTKTFLEQYELHSHSVREIFERYLHHDQHPLRQPAVEPTPVDLHFGRAAENYHECFSNEAEQQHVSLLNDLGSEQLIRVRVDDEPDGRQRVTIVGVDRIGELAAICGLMFAYGLDIVSGNVFTGADVEASGSQGKEQILAGQPRRVAGKKRTRKFVNVFHVRPTTAENAAPFDPELWTKFETELNDLLNVAEKKHVREAQGRLARRVAEAMEGRPAAALTLLPLEIDIDDVTDADATILHIRGEDTPGFLYELTNAIAVSGLSINRMTIQSVGNRVIDTLHVVDEKNRRIQNGDRLNELRAAIVLIKHFTHLLSQSPNPASALIHFQQFLENLFKQPNWLEQLSPLQDSDVLGALATLLGISDFLWDDFLRLQHENLFPVVTNVEGLQQPRDKAYLTNQLKTLLENAPEEGRIEAINAFKDREMMRADMRHILGLQDKFGMFGRELTYVAEVVVDATRKICESQLKAIHGEPLLADGSVAKGCICALGKFGGRELGYASDIELMFLFEGDGQTAGPDVISNLEYFQRLVHEFRRAIRSKRKGIFEVDLRLRPYGKAGSLAVSYDSFAAYFGPTGPAWPYERQALVKLRPVAGSSRLGKKIVQLRDSLIYRGEPFDVAAMRAMREKQVRQLVRPGTFNAKLSPGGLVDCEYLVQGLQITFGHLDKAIREPNTREAMKALEAYGLLTGESRVGLRDAYRFLRRVIDGLRVVRGDASDLTVPPHDSEEFEFLARRLGYHSDAERLRRDFERHTRHVLDVSAALPAIMQREPTPQHSR</sequence>
<dbReference type="SUPFAM" id="SSF81301">
    <property type="entry name" value="Nucleotidyltransferase"/>
    <property type="match status" value="2"/>
</dbReference>
<dbReference type="PROSITE" id="PS51671">
    <property type="entry name" value="ACT"/>
    <property type="match status" value="1"/>
</dbReference>
<keyword evidence="6" id="KW-0511">Multifunctional enzyme</keyword>
<reference evidence="9" key="1">
    <citation type="submission" date="2016-10" db="EMBL/GenBank/DDBJ databases">
        <authorList>
            <person name="Varghese N."/>
            <person name="Submissions S."/>
        </authorList>
    </citation>
    <scope>NUCLEOTIDE SEQUENCE [LARGE SCALE GENOMIC DNA]</scope>
    <source>
        <strain evidence="9">DSM 26348</strain>
    </source>
</reference>